<dbReference type="GO" id="GO:0005829">
    <property type="term" value="C:cytosol"/>
    <property type="evidence" value="ECO:0007669"/>
    <property type="project" value="TreeGrafter"/>
</dbReference>
<feature type="domain" description="AAA+ ATPase" evidence="1">
    <location>
        <begin position="248"/>
        <end position="366"/>
    </location>
</feature>
<gene>
    <name evidence="2" type="ORF">HOP12_08855</name>
</gene>
<dbReference type="GO" id="GO:0000287">
    <property type="term" value="F:magnesium ion binding"/>
    <property type="evidence" value="ECO:0007669"/>
    <property type="project" value="TreeGrafter"/>
</dbReference>
<sequence>MKFGVLALDYDGTISTANGIHPAVRDAIAALRDRRIAVLLVTGRIIQDLRTQVGDLRQFDAIVGENGAVLLFPESGRSQLLGPAPDPHFLAELTSAGIAITAGECVVEAEADAAGRILDIIRRLSLPLVIHFNRGRLMVLPQAVTKGTGLKEALAAMRLSPHNAVAIGDAENDHQMLEVVELGAAVSWGSPALIAAADDVVEGTGPPALVEYVKRLADQSRLPPERLGRRTLMLGHTADHAPLSLAVRGRNVLIAGEPRSGKSWVAGLLAEQLILQRYAVFVIDPEGDYQTLNRLPGVVLIDAADSQPHAGDIARALHHADMSLVLDLSHLAAGAKREFVKATLHRLREHRRESGLPHRIVVDEAHYFLHDPDVMELLDLELAGYTFVTHRASRLHAAVLASAAATVVTRETDPQEIRALADLLGEAPEAEWSTVFADLSLEEAVLLPGAEEAGGRLVRFRVAPRLTPHVRHRHKYLDMPVPTRQAFVFTHADVPTGARAHSLLEFVTIAARSPAVVEDHLRRGDVSVWIDRVFGDQELAALIRELEGDLRIVARPEVTAELTTMIRERYAVDQRT</sequence>
<organism evidence="2 3">
    <name type="scientific">Eiseniibacteriota bacterium</name>
    <dbReference type="NCBI Taxonomy" id="2212470"/>
    <lineage>
        <taxon>Bacteria</taxon>
        <taxon>Candidatus Eiseniibacteriota</taxon>
    </lineage>
</organism>
<comment type="caution">
    <text evidence="2">The sequence shown here is derived from an EMBL/GenBank/DDBJ whole genome shotgun (WGS) entry which is preliminary data.</text>
</comment>
<protein>
    <submittedName>
        <fullName evidence="2">HAD family hydrolase</fullName>
    </submittedName>
</protein>
<dbReference type="GO" id="GO:0016887">
    <property type="term" value="F:ATP hydrolysis activity"/>
    <property type="evidence" value="ECO:0007669"/>
    <property type="project" value="InterPro"/>
</dbReference>
<dbReference type="InterPro" id="IPR027417">
    <property type="entry name" value="P-loop_NTPase"/>
</dbReference>
<dbReference type="InterPro" id="IPR036412">
    <property type="entry name" value="HAD-like_sf"/>
</dbReference>
<dbReference type="Proteomes" id="UP000580839">
    <property type="component" value="Unassembled WGS sequence"/>
</dbReference>
<dbReference type="PANTHER" id="PTHR10000">
    <property type="entry name" value="PHOSPHOSERINE PHOSPHATASE"/>
    <property type="match status" value="1"/>
</dbReference>
<dbReference type="Gene3D" id="3.40.50.1000">
    <property type="entry name" value="HAD superfamily/HAD-like"/>
    <property type="match status" value="1"/>
</dbReference>
<evidence type="ECO:0000313" key="2">
    <source>
        <dbReference type="EMBL" id="NOT34262.1"/>
    </source>
</evidence>
<evidence type="ECO:0000313" key="3">
    <source>
        <dbReference type="Proteomes" id="UP000580839"/>
    </source>
</evidence>
<keyword evidence="2" id="KW-0378">Hydrolase</keyword>
<reference evidence="2 3" key="1">
    <citation type="submission" date="2020-04" db="EMBL/GenBank/DDBJ databases">
        <title>Metagenomic profiling of ammonia- and methane-oxidizing microorganisms in a Dutch drinking water treatment plant.</title>
        <authorList>
            <person name="Poghosyan L."/>
            <person name="Leucker S."/>
        </authorList>
    </citation>
    <scope>NUCLEOTIDE SEQUENCE [LARGE SCALE GENOMIC DNA]</scope>
    <source>
        <strain evidence="2">S-RSF-IL-03</strain>
    </source>
</reference>
<dbReference type="AlphaFoldDB" id="A0A849SFX8"/>
<dbReference type="GO" id="GO:0016791">
    <property type="term" value="F:phosphatase activity"/>
    <property type="evidence" value="ECO:0007669"/>
    <property type="project" value="UniProtKB-ARBA"/>
</dbReference>
<dbReference type="SUPFAM" id="SSF56784">
    <property type="entry name" value="HAD-like"/>
    <property type="match status" value="1"/>
</dbReference>
<dbReference type="InterPro" id="IPR049945">
    <property type="entry name" value="AAA_22"/>
</dbReference>
<dbReference type="SMART" id="SM00382">
    <property type="entry name" value="AAA"/>
    <property type="match status" value="1"/>
</dbReference>
<evidence type="ECO:0000259" key="1">
    <source>
        <dbReference type="SMART" id="SM00382"/>
    </source>
</evidence>
<dbReference type="Gene3D" id="3.40.50.300">
    <property type="entry name" value="P-loop containing nucleotide triphosphate hydrolases"/>
    <property type="match status" value="1"/>
</dbReference>
<dbReference type="EMBL" id="JABFRW010000103">
    <property type="protein sequence ID" value="NOT34262.1"/>
    <property type="molecule type" value="Genomic_DNA"/>
</dbReference>
<dbReference type="InterPro" id="IPR023214">
    <property type="entry name" value="HAD_sf"/>
</dbReference>
<proteinExistence type="predicted"/>
<dbReference type="Gene3D" id="3.90.1070.10">
    <property type="match status" value="1"/>
</dbReference>
<dbReference type="Pfam" id="PF08282">
    <property type="entry name" value="Hydrolase_3"/>
    <property type="match status" value="2"/>
</dbReference>
<dbReference type="PANTHER" id="PTHR10000:SF8">
    <property type="entry name" value="HAD SUPERFAMILY HYDROLASE-LIKE, TYPE 3"/>
    <property type="match status" value="1"/>
</dbReference>
<accession>A0A849SFX8</accession>
<name>A0A849SFX8_UNCEI</name>
<dbReference type="Pfam" id="PF13401">
    <property type="entry name" value="AAA_22"/>
    <property type="match status" value="1"/>
</dbReference>
<dbReference type="InterPro" id="IPR003593">
    <property type="entry name" value="AAA+_ATPase"/>
</dbReference>
<dbReference type="SUPFAM" id="SSF52540">
    <property type="entry name" value="P-loop containing nucleoside triphosphate hydrolases"/>
    <property type="match status" value="1"/>
</dbReference>